<feature type="compositionally biased region" description="Low complexity" evidence="7">
    <location>
        <begin position="51"/>
        <end position="85"/>
    </location>
</feature>
<sequence length="330" mass="35934">MLHIINYDTSIEQLMMYYPAGHNRSLMIILLVAYIIQVDRCSADDPPPPAADASPPAADTTTEATEATDATKTATDSTATDPTASNDKLSTFNQCKTLVGKTLSDIRAGTGMMLRTIGHATLAVMSALFGTYNGAVLTTAVTGETVAAGINSVNNVARRVTLVGDVTSGIANLATEAATTFRKNAENNIENRKLLIKELESRLDNFHPESEAFLVSPVANKVGAEVKTEAVTAAALLHTIAAYYPDEPTPQQRKDINNFFTLIGRLYPCETCARDFTKLLVSRPPENDSQKSLSEWLCRIHNHINQKLGKPIFDCNRVNERWRDGWSDGS</sequence>
<gene>
    <name evidence="9" type="ORF">AGLY_014397</name>
</gene>
<dbReference type="PANTHER" id="PTHR12645">
    <property type="entry name" value="ALR/ERV"/>
    <property type="match status" value="1"/>
</dbReference>
<evidence type="ECO:0000256" key="1">
    <source>
        <dbReference type="ARBA" id="ARBA00001974"/>
    </source>
</evidence>
<name>A0A6G0T3X2_APHGL</name>
<organism evidence="9 10">
    <name type="scientific">Aphis glycines</name>
    <name type="common">Soybean aphid</name>
    <dbReference type="NCBI Taxonomy" id="307491"/>
    <lineage>
        <taxon>Eukaryota</taxon>
        <taxon>Metazoa</taxon>
        <taxon>Ecdysozoa</taxon>
        <taxon>Arthropoda</taxon>
        <taxon>Hexapoda</taxon>
        <taxon>Insecta</taxon>
        <taxon>Pterygota</taxon>
        <taxon>Neoptera</taxon>
        <taxon>Paraneoptera</taxon>
        <taxon>Hemiptera</taxon>
        <taxon>Sternorrhyncha</taxon>
        <taxon>Aphidomorpha</taxon>
        <taxon>Aphidoidea</taxon>
        <taxon>Aphididae</taxon>
        <taxon>Aphidini</taxon>
        <taxon>Aphis</taxon>
        <taxon>Aphis</taxon>
    </lineage>
</organism>
<evidence type="ECO:0000256" key="4">
    <source>
        <dbReference type="ARBA" id="ARBA00023002"/>
    </source>
</evidence>
<evidence type="ECO:0000313" key="9">
    <source>
        <dbReference type="EMBL" id="KAE9525212.1"/>
    </source>
</evidence>
<dbReference type="Gene3D" id="1.20.120.310">
    <property type="entry name" value="ERV/ALR sulfhydryl oxidase domain"/>
    <property type="match status" value="1"/>
</dbReference>
<keyword evidence="4 6" id="KW-0560">Oxidoreductase</keyword>
<evidence type="ECO:0000256" key="5">
    <source>
        <dbReference type="ARBA" id="ARBA00023157"/>
    </source>
</evidence>
<keyword evidence="5" id="KW-1015">Disulfide bond</keyword>
<dbReference type="GO" id="GO:0050660">
    <property type="term" value="F:flavin adenine dinucleotide binding"/>
    <property type="evidence" value="ECO:0007669"/>
    <property type="project" value="TreeGrafter"/>
</dbReference>
<keyword evidence="3 6" id="KW-0274">FAD</keyword>
<dbReference type="OrthoDB" id="17199at2759"/>
<feature type="domain" description="ERV/ALR sulfhydryl oxidase" evidence="8">
    <location>
        <begin position="222"/>
        <end position="322"/>
    </location>
</feature>
<comment type="caution">
    <text evidence="9">The sequence shown here is derived from an EMBL/GenBank/DDBJ whole genome shotgun (WGS) entry which is preliminary data.</text>
</comment>
<accession>A0A6G0T3X2</accession>
<feature type="non-terminal residue" evidence="9">
    <location>
        <position position="330"/>
    </location>
</feature>
<keyword evidence="2 6" id="KW-0285">Flavoprotein</keyword>
<dbReference type="InterPro" id="IPR036774">
    <property type="entry name" value="ERV/ALR_sulphydryl_oxid_sf"/>
</dbReference>
<dbReference type="PROSITE" id="PS51324">
    <property type="entry name" value="ERV_ALR"/>
    <property type="match status" value="1"/>
</dbReference>
<dbReference type="PANTHER" id="PTHR12645:SF0">
    <property type="entry name" value="FAD-LINKED SULFHYDRYL OXIDASE ALR"/>
    <property type="match status" value="1"/>
</dbReference>
<dbReference type="GO" id="GO:0016971">
    <property type="term" value="F:flavin-dependent sulfhydryl oxidase activity"/>
    <property type="evidence" value="ECO:0007669"/>
    <property type="project" value="InterPro"/>
</dbReference>
<evidence type="ECO:0000256" key="3">
    <source>
        <dbReference type="ARBA" id="ARBA00022827"/>
    </source>
</evidence>
<evidence type="ECO:0000256" key="7">
    <source>
        <dbReference type="SAM" id="MobiDB-lite"/>
    </source>
</evidence>
<comment type="cofactor">
    <cofactor evidence="1 6">
        <name>FAD</name>
        <dbReference type="ChEBI" id="CHEBI:57692"/>
    </cofactor>
</comment>
<dbReference type="InterPro" id="IPR017905">
    <property type="entry name" value="ERV/ALR_sulphydryl_oxidase"/>
</dbReference>
<comment type="catalytic activity">
    <reaction evidence="6">
        <text>2 R'C(R)SH + O2 = R'C(R)S-S(R)CR' + H2O2</text>
        <dbReference type="Rhea" id="RHEA:17357"/>
        <dbReference type="ChEBI" id="CHEBI:15379"/>
        <dbReference type="ChEBI" id="CHEBI:16240"/>
        <dbReference type="ChEBI" id="CHEBI:16520"/>
        <dbReference type="ChEBI" id="CHEBI:17412"/>
        <dbReference type="EC" id="1.8.3.2"/>
    </reaction>
</comment>
<evidence type="ECO:0000256" key="6">
    <source>
        <dbReference type="RuleBase" id="RU371123"/>
    </source>
</evidence>
<dbReference type="EMBL" id="VYZN01000062">
    <property type="protein sequence ID" value="KAE9525212.1"/>
    <property type="molecule type" value="Genomic_DNA"/>
</dbReference>
<dbReference type="Pfam" id="PF04777">
    <property type="entry name" value="Evr1_Alr"/>
    <property type="match status" value="1"/>
</dbReference>
<dbReference type="InterPro" id="IPR039799">
    <property type="entry name" value="ALR/ERV"/>
</dbReference>
<dbReference type="AlphaFoldDB" id="A0A6G0T3X2"/>
<reference evidence="9 10" key="1">
    <citation type="submission" date="2019-08" db="EMBL/GenBank/DDBJ databases">
        <title>The genome of the soybean aphid Biotype 1, its phylome, world population structure and adaptation to the North American continent.</title>
        <authorList>
            <person name="Giordano R."/>
            <person name="Donthu R.K."/>
            <person name="Hernandez A.G."/>
            <person name="Wright C.L."/>
            <person name="Zimin A.V."/>
        </authorList>
    </citation>
    <scope>NUCLEOTIDE SEQUENCE [LARGE SCALE GENOMIC DNA]</scope>
    <source>
        <tissue evidence="9">Whole aphids</tissue>
    </source>
</reference>
<evidence type="ECO:0000259" key="8">
    <source>
        <dbReference type="PROSITE" id="PS51324"/>
    </source>
</evidence>
<dbReference type="Proteomes" id="UP000475862">
    <property type="component" value="Unassembled WGS sequence"/>
</dbReference>
<proteinExistence type="predicted"/>
<feature type="region of interest" description="Disordered" evidence="7">
    <location>
        <begin position="44"/>
        <end position="86"/>
    </location>
</feature>
<evidence type="ECO:0000313" key="10">
    <source>
        <dbReference type="Proteomes" id="UP000475862"/>
    </source>
</evidence>
<evidence type="ECO:0000256" key="2">
    <source>
        <dbReference type="ARBA" id="ARBA00022630"/>
    </source>
</evidence>
<keyword evidence="10" id="KW-1185">Reference proteome</keyword>
<dbReference type="GO" id="GO:0005739">
    <property type="term" value="C:mitochondrion"/>
    <property type="evidence" value="ECO:0007669"/>
    <property type="project" value="TreeGrafter"/>
</dbReference>
<dbReference type="SUPFAM" id="SSF69000">
    <property type="entry name" value="FAD-dependent thiol oxidase"/>
    <property type="match status" value="1"/>
</dbReference>
<dbReference type="EC" id="1.8.3.2" evidence="6"/>
<protein>
    <recommendedName>
        <fullName evidence="6">Sulfhydryl oxidase</fullName>
        <ecNumber evidence="6">1.8.3.2</ecNumber>
    </recommendedName>
</protein>